<dbReference type="GO" id="GO:0008966">
    <property type="term" value="F:phosphoglucosamine mutase activity"/>
    <property type="evidence" value="ECO:0007669"/>
    <property type="project" value="UniProtKB-UniRule"/>
</dbReference>
<keyword evidence="13" id="KW-1185">Reference proteome</keyword>
<reference evidence="12 13" key="1">
    <citation type="journal article" date="2011" name="J. Bacteriol.">
        <title>Genome sequence of the verrucomicrobium Opitutus terrae PB90-1, an abundant inhabitant of rice paddy soil ecosystems.</title>
        <authorList>
            <person name="van Passel M.W."/>
            <person name="Kant R."/>
            <person name="Palva A."/>
            <person name="Copeland A."/>
            <person name="Lucas S."/>
            <person name="Lapidus A."/>
            <person name="Glavina del Rio T."/>
            <person name="Pitluck S."/>
            <person name="Goltsman E."/>
            <person name="Clum A."/>
            <person name="Sun H."/>
            <person name="Schmutz J."/>
            <person name="Larimer F.W."/>
            <person name="Land M.L."/>
            <person name="Hauser L."/>
            <person name="Kyrpides N."/>
            <person name="Mikhailova N."/>
            <person name="Richardson P.P."/>
            <person name="Janssen P.H."/>
            <person name="de Vos W.M."/>
            <person name="Smidt H."/>
        </authorList>
    </citation>
    <scope>NUCLEOTIDE SEQUENCE [LARGE SCALE GENOMIC DNA]</scope>
    <source>
        <strain evidence="13">DSM 11246 / JCM 15787 / PB90-1</strain>
    </source>
</reference>
<dbReference type="GO" id="GO:0000287">
    <property type="term" value="F:magnesium ion binding"/>
    <property type="evidence" value="ECO:0007669"/>
    <property type="project" value="UniProtKB-UniRule"/>
</dbReference>
<comment type="cofactor">
    <cofactor evidence="6">
        <name>Mg(2+)</name>
        <dbReference type="ChEBI" id="CHEBI:18420"/>
    </cofactor>
    <text evidence="6">Binds 1 Mg(2+) ion per subunit.</text>
</comment>
<dbReference type="GO" id="GO:0005829">
    <property type="term" value="C:cytosol"/>
    <property type="evidence" value="ECO:0007669"/>
    <property type="project" value="TreeGrafter"/>
</dbReference>
<dbReference type="InterPro" id="IPR005841">
    <property type="entry name" value="Alpha-D-phosphohexomutase_SF"/>
</dbReference>
<dbReference type="Pfam" id="PF02878">
    <property type="entry name" value="PGM_PMM_I"/>
    <property type="match status" value="1"/>
</dbReference>
<protein>
    <recommendedName>
        <fullName evidence="6">Phosphoglucosamine mutase</fullName>
        <ecNumber evidence="6">5.4.2.10</ecNumber>
    </recommendedName>
</protein>
<dbReference type="GO" id="GO:0006048">
    <property type="term" value="P:UDP-N-acetylglucosamine biosynthetic process"/>
    <property type="evidence" value="ECO:0007669"/>
    <property type="project" value="TreeGrafter"/>
</dbReference>
<evidence type="ECO:0000259" key="11">
    <source>
        <dbReference type="Pfam" id="PF02880"/>
    </source>
</evidence>
<dbReference type="InterPro" id="IPR050060">
    <property type="entry name" value="Phosphoglucosamine_mutase"/>
</dbReference>
<evidence type="ECO:0000256" key="5">
    <source>
        <dbReference type="ARBA" id="ARBA00023235"/>
    </source>
</evidence>
<dbReference type="Pfam" id="PF02879">
    <property type="entry name" value="PGM_PMM_II"/>
    <property type="match status" value="1"/>
</dbReference>
<dbReference type="SUPFAM" id="SSF53738">
    <property type="entry name" value="Phosphoglucomutase, first 3 domains"/>
    <property type="match status" value="3"/>
</dbReference>
<dbReference type="EC" id="5.4.2.10" evidence="6"/>
<accession>B1ZWC1</accession>
<dbReference type="GO" id="GO:0004615">
    <property type="term" value="F:phosphomannomutase activity"/>
    <property type="evidence" value="ECO:0007669"/>
    <property type="project" value="TreeGrafter"/>
</dbReference>
<comment type="catalytic activity">
    <reaction evidence="6">
        <text>alpha-D-glucosamine 1-phosphate = D-glucosamine 6-phosphate</text>
        <dbReference type="Rhea" id="RHEA:23424"/>
        <dbReference type="ChEBI" id="CHEBI:58516"/>
        <dbReference type="ChEBI" id="CHEBI:58725"/>
        <dbReference type="EC" id="5.4.2.10"/>
    </reaction>
</comment>
<dbReference type="HAMAP" id="MF_01554_B">
    <property type="entry name" value="GlmM_B"/>
    <property type="match status" value="1"/>
</dbReference>
<dbReference type="GO" id="GO:0009252">
    <property type="term" value="P:peptidoglycan biosynthetic process"/>
    <property type="evidence" value="ECO:0007669"/>
    <property type="project" value="TreeGrafter"/>
</dbReference>
<dbReference type="AlphaFoldDB" id="B1ZWC1"/>
<dbReference type="PRINTS" id="PR00509">
    <property type="entry name" value="PGMPMM"/>
</dbReference>
<evidence type="ECO:0000256" key="3">
    <source>
        <dbReference type="ARBA" id="ARBA00022723"/>
    </source>
</evidence>
<feature type="modified residue" description="Phosphoserine" evidence="6">
    <location>
        <position position="99"/>
    </location>
</feature>
<evidence type="ECO:0000313" key="12">
    <source>
        <dbReference type="EMBL" id="ACB76873.1"/>
    </source>
</evidence>
<feature type="domain" description="Alpha-D-phosphohexomutase C-terminal" evidence="8">
    <location>
        <begin position="395"/>
        <end position="450"/>
    </location>
</feature>
<dbReference type="STRING" id="452637.Oter_3596"/>
<feature type="binding site" evidence="6">
    <location>
        <position position="259"/>
    </location>
    <ligand>
        <name>Mg(2+)</name>
        <dbReference type="ChEBI" id="CHEBI:18420"/>
    </ligand>
</feature>
<name>B1ZWC1_OPITP</name>
<feature type="domain" description="Alpha-D-phosphohexomutase alpha/beta/alpha" evidence="11">
    <location>
        <begin position="276"/>
        <end position="384"/>
    </location>
</feature>
<evidence type="ECO:0000256" key="1">
    <source>
        <dbReference type="ARBA" id="ARBA00010231"/>
    </source>
</evidence>
<comment type="similarity">
    <text evidence="1 6 7">Belongs to the phosphohexose mutase family.</text>
</comment>
<dbReference type="InterPro" id="IPR005846">
    <property type="entry name" value="A-D-PHexomutase_a/b/a-III"/>
</dbReference>
<dbReference type="InterPro" id="IPR005844">
    <property type="entry name" value="A-D-PHexomutase_a/b/a-I"/>
</dbReference>
<feature type="binding site" evidence="6">
    <location>
        <position position="263"/>
    </location>
    <ligand>
        <name>Mg(2+)</name>
        <dbReference type="ChEBI" id="CHEBI:18420"/>
    </ligand>
</feature>
<dbReference type="InterPro" id="IPR016055">
    <property type="entry name" value="A-D-PHexomutase_a/b/a-I/II/III"/>
</dbReference>
<dbReference type="Gene3D" id="3.40.120.10">
    <property type="entry name" value="Alpha-D-Glucose-1,6-Bisphosphate, subunit A, domain 3"/>
    <property type="match status" value="3"/>
</dbReference>
<comment type="PTM">
    <text evidence="6">Activated by phosphorylation.</text>
</comment>
<evidence type="ECO:0000259" key="8">
    <source>
        <dbReference type="Pfam" id="PF00408"/>
    </source>
</evidence>
<dbReference type="InterPro" id="IPR005843">
    <property type="entry name" value="A-D-PHexomutase_C"/>
</dbReference>
<dbReference type="OrthoDB" id="9806956at2"/>
<dbReference type="Proteomes" id="UP000007013">
    <property type="component" value="Chromosome"/>
</dbReference>
<evidence type="ECO:0000259" key="9">
    <source>
        <dbReference type="Pfam" id="PF02878"/>
    </source>
</evidence>
<dbReference type="GO" id="GO:0005975">
    <property type="term" value="P:carbohydrate metabolic process"/>
    <property type="evidence" value="ECO:0007669"/>
    <property type="project" value="InterPro"/>
</dbReference>
<feature type="active site" description="Phosphoserine intermediate" evidence="6">
    <location>
        <position position="99"/>
    </location>
</feature>
<sequence length="467" mass="47921">MSRIYFGTDGVRGPYGGPLINEAFAERLGFAVACWSRRRGTALIGRDTRASGPALEAAVARGLRAGGLEPVSLGVVPTPAVARSVVRAQAALGVVITASHNPARDNGIKFFGSGGLKLTDADEAAIEALLPDSAVVGAPVAAASEGSNRILTDAAAKEAGAATKAADAVSVSSAADYIKSCQALLPENALRGWRIVVDTANGATCETTPAVLRALGAEVIGIGAAPDGANINAAVGSEHPQRLVAEVRAAGARLGIAHDGDGDRCVLCDEHGEVLDGDELLTILAVQALRRGTLVKKTLVVTVQSNLGVDAAVTALGGRVCRTAVGDRYVIERMLAEGATLGGESSGHIICAELSPTGDGLVAALKAIEVMLTSSQPLSALRRMLRKFPQLSAALKVREKKPLETLPGVTSAVQALEAELGASGRVLVRYSGTEPRIRLLVEGPTEDVVRAGLGRIEAAVRTELDVL</sequence>
<evidence type="ECO:0000256" key="6">
    <source>
        <dbReference type="HAMAP-Rule" id="MF_01554"/>
    </source>
</evidence>
<dbReference type="EMBL" id="CP001032">
    <property type="protein sequence ID" value="ACB76873.1"/>
    <property type="molecule type" value="Genomic_DNA"/>
</dbReference>
<dbReference type="InterPro" id="IPR006352">
    <property type="entry name" value="GlmM_bact"/>
</dbReference>
<evidence type="ECO:0000256" key="2">
    <source>
        <dbReference type="ARBA" id="ARBA00022553"/>
    </source>
</evidence>
<dbReference type="Pfam" id="PF00408">
    <property type="entry name" value="PGM_PMM_IV"/>
    <property type="match status" value="1"/>
</dbReference>
<feature type="domain" description="Alpha-D-phosphohexomutase alpha/beta/alpha" evidence="9">
    <location>
        <begin position="4"/>
        <end position="130"/>
    </location>
</feature>
<dbReference type="InterPro" id="IPR036900">
    <property type="entry name" value="A-D-PHexomutase_C_sf"/>
</dbReference>
<evidence type="ECO:0000256" key="7">
    <source>
        <dbReference type="RuleBase" id="RU004326"/>
    </source>
</evidence>
<evidence type="ECO:0000256" key="4">
    <source>
        <dbReference type="ARBA" id="ARBA00022842"/>
    </source>
</evidence>
<gene>
    <name evidence="6" type="primary">glmM</name>
    <name evidence="12" type="ordered locus">Oter_3596</name>
</gene>
<comment type="function">
    <text evidence="6">Catalyzes the conversion of glucosamine-6-phosphate to glucosamine-1-phosphate.</text>
</comment>
<dbReference type="Pfam" id="PF02880">
    <property type="entry name" value="PGM_PMM_III"/>
    <property type="match status" value="1"/>
</dbReference>
<dbReference type="InterPro" id="IPR016066">
    <property type="entry name" value="A-D-PHexomutase_CS"/>
</dbReference>
<dbReference type="PROSITE" id="PS00710">
    <property type="entry name" value="PGM_PMM"/>
    <property type="match status" value="1"/>
</dbReference>
<dbReference type="InterPro" id="IPR005845">
    <property type="entry name" value="A-D-PHexomutase_a/b/a-II"/>
</dbReference>
<dbReference type="FunFam" id="3.40.120.10:FF:000003">
    <property type="entry name" value="Phosphoglucosamine mutase"/>
    <property type="match status" value="1"/>
</dbReference>
<keyword evidence="5 6" id="KW-0413">Isomerase</keyword>
<feature type="binding site" description="via phosphate group" evidence="6">
    <location>
        <position position="99"/>
    </location>
    <ligand>
        <name>Mg(2+)</name>
        <dbReference type="ChEBI" id="CHEBI:18420"/>
    </ligand>
</feature>
<evidence type="ECO:0000313" key="13">
    <source>
        <dbReference type="Proteomes" id="UP000007013"/>
    </source>
</evidence>
<dbReference type="SUPFAM" id="SSF55957">
    <property type="entry name" value="Phosphoglucomutase, C-terminal domain"/>
    <property type="match status" value="1"/>
</dbReference>
<dbReference type="RefSeq" id="WP_012376402.1">
    <property type="nucleotide sequence ID" value="NC_010571.1"/>
</dbReference>
<keyword evidence="3 6" id="KW-0479">Metal-binding</keyword>
<dbReference type="HOGENOM" id="CLU_016950_7_0_0"/>
<dbReference type="Gene3D" id="3.30.310.50">
    <property type="entry name" value="Alpha-D-phosphohexomutase, C-terminal domain"/>
    <property type="match status" value="1"/>
</dbReference>
<keyword evidence="4 6" id="KW-0460">Magnesium</keyword>
<keyword evidence="2 6" id="KW-0597">Phosphoprotein</keyword>
<dbReference type="eggNOG" id="COG1109">
    <property type="taxonomic scope" value="Bacteria"/>
</dbReference>
<dbReference type="PANTHER" id="PTHR42946:SF1">
    <property type="entry name" value="PHOSPHOGLUCOMUTASE (ALPHA-D-GLUCOSE-1,6-BISPHOSPHATE-DEPENDENT)"/>
    <property type="match status" value="1"/>
</dbReference>
<proteinExistence type="inferred from homology"/>
<dbReference type="KEGG" id="ote:Oter_3596"/>
<dbReference type="PANTHER" id="PTHR42946">
    <property type="entry name" value="PHOSPHOHEXOSE MUTASE"/>
    <property type="match status" value="1"/>
</dbReference>
<feature type="domain" description="Alpha-D-phosphohexomutase alpha/beta/alpha" evidence="10">
    <location>
        <begin position="176"/>
        <end position="272"/>
    </location>
</feature>
<evidence type="ECO:0000259" key="10">
    <source>
        <dbReference type="Pfam" id="PF02879"/>
    </source>
</evidence>
<organism evidence="12 13">
    <name type="scientific">Opitutus terrae (strain DSM 11246 / JCM 15787 / PB90-1)</name>
    <dbReference type="NCBI Taxonomy" id="452637"/>
    <lineage>
        <taxon>Bacteria</taxon>
        <taxon>Pseudomonadati</taxon>
        <taxon>Verrucomicrobiota</taxon>
        <taxon>Opitutia</taxon>
        <taxon>Opitutales</taxon>
        <taxon>Opitutaceae</taxon>
        <taxon>Opitutus</taxon>
    </lineage>
</organism>
<feature type="binding site" evidence="6">
    <location>
        <position position="261"/>
    </location>
    <ligand>
        <name>Mg(2+)</name>
        <dbReference type="ChEBI" id="CHEBI:18420"/>
    </ligand>
</feature>